<organism evidence="2 3">
    <name type="scientific">Pisolithus microcarpus 441</name>
    <dbReference type="NCBI Taxonomy" id="765257"/>
    <lineage>
        <taxon>Eukaryota</taxon>
        <taxon>Fungi</taxon>
        <taxon>Dikarya</taxon>
        <taxon>Basidiomycota</taxon>
        <taxon>Agaricomycotina</taxon>
        <taxon>Agaricomycetes</taxon>
        <taxon>Agaricomycetidae</taxon>
        <taxon>Boletales</taxon>
        <taxon>Sclerodermatineae</taxon>
        <taxon>Pisolithaceae</taxon>
        <taxon>Pisolithus</taxon>
    </lineage>
</organism>
<dbReference type="Proteomes" id="UP000054018">
    <property type="component" value="Unassembled WGS sequence"/>
</dbReference>
<reference evidence="3" key="2">
    <citation type="submission" date="2015-01" db="EMBL/GenBank/DDBJ databases">
        <title>Evolutionary Origins and Diversification of the Mycorrhizal Mutualists.</title>
        <authorList>
            <consortium name="DOE Joint Genome Institute"/>
            <consortium name="Mycorrhizal Genomics Consortium"/>
            <person name="Kohler A."/>
            <person name="Kuo A."/>
            <person name="Nagy L.G."/>
            <person name="Floudas D."/>
            <person name="Copeland A."/>
            <person name="Barry K.W."/>
            <person name="Cichocki N."/>
            <person name="Veneault-Fourrey C."/>
            <person name="LaButti K."/>
            <person name="Lindquist E.A."/>
            <person name="Lipzen A."/>
            <person name="Lundell T."/>
            <person name="Morin E."/>
            <person name="Murat C."/>
            <person name="Riley R."/>
            <person name="Ohm R."/>
            <person name="Sun H."/>
            <person name="Tunlid A."/>
            <person name="Henrissat B."/>
            <person name="Grigoriev I.V."/>
            <person name="Hibbett D.S."/>
            <person name="Martin F."/>
        </authorList>
    </citation>
    <scope>NUCLEOTIDE SEQUENCE [LARGE SCALE GENOMIC DNA]</scope>
    <source>
        <strain evidence="3">441</strain>
    </source>
</reference>
<name>A0A0C9Z803_9AGAM</name>
<evidence type="ECO:0000313" key="2">
    <source>
        <dbReference type="EMBL" id="KIK22184.1"/>
    </source>
</evidence>
<dbReference type="AlphaFoldDB" id="A0A0C9Z803"/>
<feature type="compositionally biased region" description="Polar residues" evidence="1">
    <location>
        <begin position="86"/>
        <end position="102"/>
    </location>
</feature>
<gene>
    <name evidence="2" type="ORF">PISMIDRAFT_102910</name>
</gene>
<evidence type="ECO:0000256" key="1">
    <source>
        <dbReference type="SAM" id="MobiDB-lite"/>
    </source>
</evidence>
<feature type="region of interest" description="Disordered" evidence="1">
    <location>
        <begin position="84"/>
        <end position="117"/>
    </location>
</feature>
<reference evidence="2 3" key="1">
    <citation type="submission" date="2014-04" db="EMBL/GenBank/DDBJ databases">
        <authorList>
            <consortium name="DOE Joint Genome Institute"/>
            <person name="Kuo A."/>
            <person name="Kohler A."/>
            <person name="Costa M.D."/>
            <person name="Nagy L.G."/>
            <person name="Floudas D."/>
            <person name="Copeland A."/>
            <person name="Barry K.W."/>
            <person name="Cichocki N."/>
            <person name="Veneault-Fourrey C."/>
            <person name="LaButti K."/>
            <person name="Lindquist E.A."/>
            <person name="Lipzen A."/>
            <person name="Lundell T."/>
            <person name="Morin E."/>
            <person name="Murat C."/>
            <person name="Sun H."/>
            <person name="Tunlid A."/>
            <person name="Henrissat B."/>
            <person name="Grigoriev I.V."/>
            <person name="Hibbett D.S."/>
            <person name="Martin F."/>
            <person name="Nordberg H.P."/>
            <person name="Cantor M.N."/>
            <person name="Hua S.X."/>
        </authorList>
    </citation>
    <scope>NUCLEOTIDE SEQUENCE [LARGE SCALE GENOMIC DNA]</scope>
    <source>
        <strain evidence="2 3">441</strain>
    </source>
</reference>
<sequence>MSCPVTCAKNADQRPGLIMLEGRQKQCTSEQKQANDVEAKLERQEQCSIRCLANIVEGTDCQEKRLLTDPPKPRPKLCIVLKLPNDPSTELTNPEQDFNAGNGSLGEGPYLENNNGNQVDKVDNEDEASSQVVPKRQHTQKLRHAMLFKQHEVKAKLWLVLIKIGPRKESS</sequence>
<dbReference type="HOGENOM" id="CLU_1563481_0_0_1"/>
<dbReference type="OrthoDB" id="3187908at2759"/>
<protein>
    <submittedName>
        <fullName evidence="2">Unplaced genomic scaffold scaffold_58, whole genome shotgun sequence</fullName>
    </submittedName>
</protein>
<accession>A0A0C9Z803</accession>
<evidence type="ECO:0000313" key="3">
    <source>
        <dbReference type="Proteomes" id="UP000054018"/>
    </source>
</evidence>
<dbReference type="EMBL" id="KN833742">
    <property type="protein sequence ID" value="KIK22184.1"/>
    <property type="molecule type" value="Genomic_DNA"/>
</dbReference>
<keyword evidence="3" id="KW-1185">Reference proteome</keyword>
<proteinExistence type="predicted"/>